<sequence length="238" mass="25459">MAELRGHVYNQAGAAKVGLTVNLYEVGNPVAVATTVTDADGMWEFLAIDATKLWRVEEVDGLKILWLDGRNAMELDRLVVSDTLQTETISPVTTATTFTVIPVLPAANPTTDNQAVRKAYVDAQTWAAVPTRSAPARVKDTIYQNTTGKPIMVMATVYCYAAAGVTAVSYADLQTGAASPPATVLGSAGYGSILVTENKAMYFQVAGLVVNNNYYRLATTLSGAGATITLTRWEEITW</sequence>
<protein>
    <submittedName>
        <fullName evidence="1">Uncharacterized protein</fullName>
    </submittedName>
</protein>
<reference evidence="1" key="1">
    <citation type="submission" date="2020-03" db="EMBL/GenBank/DDBJ databases">
        <title>The deep terrestrial virosphere.</title>
        <authorList>
            <person name="Holmfeldt K."/>
            <person name="Nilsson E."/>
            <person name="Simone D."/>
            <person name="Lopez-Fernandez M."/>
            <person name="Wu X."/>
            <person name="de Brujin I."/>
            <person name="Lundin D."/>
            <person name="Andersson A."/>
            <person name="Bertilsson S."/>
            <person name="Dopson M."/>
        </authorList>
    </citation>
    <scope>NUCLEOTIDE SEQUENCE</scope>
    <source>
        <strain evidence="1">MM415B02491</strain>
    </source>
</reference>
<gene>
    <name evidence="1" type="ORF">MM415B02491_0009</name>
</gene>
<dbReference type="EMBL" id="MT142872">
    <property type="protein sequence ID" value="QJA89841.1"/>
    <property type="molecule type" value="Genomic_DNA"/>
</dbReference>
<proteinExistence type="predicted"/>
<name>A0A6M3L903_9ZZZZ</name>
<organism evidence="1">
    <name type="scientific">viral metagenome</name>
    <dbReference type="NCBI Taxonomy" id="1070528"/>
    <lineage>
        <taxon>unclassified sequences</taxon>
        <taxon>metagenomes</taxon>
        <taxon>organismal metagenomes</taxon>
    </lineage>
</organism>
<dbReference type="AlphaFoldDB" id="A0A6M3L903"/>
<evidence type="ECO:0000313" key="1">
    <source>
        <dbReference type="EMBL" id="QJA89841.1"/>
    </source>
</evidence>
<accession>A0A6M3L903</accession>